<reference evidence="2 3" key="1">
    <citation type="submission" date="2018-12" db="EMBL/GenBank/DDBJ databases">
        <title>Genome Sequence of Candidatus Viridilinea halotolerans isolated from saline sulfide-rich spring.</title>
        <authorList>
            <person name="Grouzdev D.S."/>
            <person name="Burganskaya E.I."/>
            <person name="Krutkina M.S."/>
            <person name="Sukhacheva M.V."/>
            <person name="Gorlenko V.M."/>
        </authorList>
    </citation>
    <scope>NUCLEOTIDE SEQUENCE [LARGE SCALE GENOMIC DNA]</scope>
    <source>
        <strain evidence="2">Chok-6</strain>
    </source>
</reference>
<gene>
    <name evidence="2" type="ORF">EI684_15810</name>
</gene>
<proteinExistence type="predicted"/>
<dbReference type="InterPro" id="IPR036514">
    <property type="entry name" value="SGNH_hydro_sf"/>
</dbReference>
<dbReference type="Pfam" id="PF13472">
    <property type="entry name" value="Lipase_GDSL_2"/>
    <property type="match status" value="1"/>
</dbReference>
<dbReference type="SUPFAM" id="SSF52266">
    <property type="entry name" value="SGNH hydrolase"/>
    <property type="match status" value="1"/>
</dbReference>
<dbReference type="AlphaFoldDB" id="A0A426TVC0"/>
<protein>
    <submittedName>
        <fullName evidence="2">GDSL family lipase</fullName>
    </submittedName>
</protein>
<evidence type="ECO:0000259" key="1">
    <source>
        <dbReference type="Pfam" id="PF13472"/>
    </source>
</evidence>
<dbReference type="Proteomes" id="UP000280307">
    <property type="component" value="Unassembled WGS sequence"/>
</dbReference>
<name>A0A426TVC0_9CHLR</name>
<dbReference type="Gene3D" id="3.40.50.1110">
    <property type="entry name" value="SGNH hydrolase"/>
    <property type="match status" value="1"/>
</dbReference>
<dbReference type="InterPro" id="IPR013830">
    <property type="entry name" value="SGNH_hydro"/>
</dbReference>
<evidence type="ECO:0000313" key="2">
    <source>
        <dbReference type="EMBL" id="RRR69373.1"/>
    </source>
</evidence>
<comment type="caution">
    <text evidence="2">The sequence shown here is derived from an EMBL/GenBank/DDBJ whole genome shotgun (WGS) entry which is preliminary data.</text>
</comment>
<dbReference type="EMBL" id="RSAS01000643">
    <property type="protein sequence ID" value="RRR69373.1"/>
    <property type="molecule type" value="Genomic_DNA"/>
</dbReference>
<feature type="domain" description="SGNH hydrolase-type esterase" evidence="1">
    <location>
        <begin position="34"/>
        <end position="185"/>
    </location>
</feature>
<sequence length="202" mass="22034">MEWYEEEVRAMEHAHTEDPPPAGATVFYGSSSLRLWATLTDDLAPWPVVNRAFGGSTLAACGHFFPRLVPPCAPGSLLIYAGDNDLGDGRPAEAVIASLHALLNQIDALLGAIPVAFMAIKPSPARWDLRGAIGQVNTAAHQALAARPRGQFIDTYHPMLDRDGRPVTALFADDGLHLSPEGYRLWGEIVRSYRFPLLLREP</sequence>
<accession>A0A426TVC0</accession>
<evidence type="ECO:0000313" key="3">
    <source>
        <dbReference type="Proteomes" id="UP000280307"/>
    </source>
</evidence>
<organism evidence="2 3">
    <name type="scientific">Candidatus Viridilinea halotolerans</name>
    <dbReference type="NCBI Taxonomy" id="2491704"/>
    <lineage>
        <taxon>Bacteria</taxon>
        <taxon>Bacillati</taxon>
        <taxon>Chloroflexota</taxon>
        <taxon>Chloroflexia</taxon>
        <taxon>Chloroflexales</taxon>
        <taxon>Chloroflexineae</taxon>
        <taxon>Oscillochloridaceae</taxon>
        <taxon>Candidatus Viridilinea</taxon>
    </lineage>
</organism>
<dbReference type="CDD" id="cd04502">
    <property type="entry name" value="SGNH_hydrolase_like_7"/>
    <property type="match status" value="1"/>
</dbReference>